<dbReference type="InParanoid" id="A0A7N2L7V6"/>
<evidence type="ECO:0000313" key="1">
    <source>
        <dbReference type="EnsemblPlants" id="QL03p035403:mrna:CDS:1"/>
    </source>
</evidence>
<dbReference type="Gramene" id="QL03p035403:mrna">
    <property type="protein sequence ID" value="QL03p035403:mrna:CDS:1"/>
    <property type="gene ID" value="QL03p035403"/>
</dbReference>
<evidence type="ECO:0000313" key="2">
    <source>
        <dbReference type="Proteomes" id="UP000594261"/>
    </source>
</evidence>
<sequence length="198" mass="23053">MSSSSSSNSSAFSFISKGWREVRDSAEADIQLMCHRANSFENLMTSFDRELETFFNSATTSFSMPAIQSPPTKIDFVKRLQPKLSEFQWAYLSLDLSKKVLEKWTIRSQLRIDLSVIRNAIVAEVEDGDGVVDFDRVRKRNMVSFRDFWGKWKSEVEGDEAAQRRKKSFFFSLYGFVWLLRNEFCEGKMKGNDRKIDF</sequence>
<proteinExistence type="predicted"/>
<keyword evidence="2" id="KW-1185">Reference proteome</keyword>
<reference evidence="1 2" key="1">
    <citation type="journal article" date="2016" name="G3 (Bethesda)">
        <title>First Draft Assembly and Annotation of the Genome of a California Endemic Oak Quercus lobata Nee (Fagaceae).</title>
        <authorList>
            <person name="Sork V.L."/>
            <person name="Fitz-Gibbon S.T."/>
            <person name="Puiu D."/>
            <person name="Crepeau M."/>
            <person name="Gugger P.F."/>
            <person name="Sherman R."/>
            <person name="Stevens K."/>
            <person name="Langley C.H."/>
            <person name="Pellegrini M."/>
            <person name="Salzberg S.L."/>
        </authorList>
    </citation>
    <scope>NUCLEOTIDE SEQUENCE [LARGE SCALE GENOMIC DNA]</scope>
    <source>
        <strain evidence="1 2">cv. SW786</strain>
    </source>
</reference>
<dbReference type="EMBL" id="LRBV02000003">
    <property type="status" value="NOT_ANNOTATED_CDS"/>
    <property type="molecule type" value="Genomic_DNA"/>
</dbReference>
<accession>A0A7N2L7V6</accession>
<protein>
    <submittedName>
        <fullName evidence="1">Uncharacterized protein</fullName>
    </submittedName>
</protein>
<name>A0A7N2L7V6_QUELO</name>
<reference evidence="1" key="2">
    <citation type="submission" date="2021-01" db="UniProtKB">
        <authorList>
            <consortium name="EnsemblPlants"/>
        </authorList>
    </citation>
    <scope>IDENTIFICATION</scope>
</reference>
<dbReference type="EnsemblPlants" id="QL03p035403:mrna">
    <property type="protein sequence ID" value="QL03p035403:mrna:CDS:1"/>
    <property type="gene ID" value="QL03p035403"/>
</dbReference>
<dbReference type="AlphaFoldDB" id="A0A7N2L7V6"/>
<organism evidence="1 2">
    <name type="scientific">Quercus lobata</name>
    <name type="common">Valley oak</name>
    <dbReference type="NCBI Taxonomy" id="97700"/>
    <lineage>
        <taxon>Eukaryota</taxon>
        <taxon>Viridiplantae</taxon>
        <taxon>Streptophyta</taxon>
        <taxon>Embryophyta</taxon>
        <taxon>Tracheophyta</taxon>
        <taxon>Spermatophyta</taxon>
        <taxon>Magnoliopsida</taxon>
        <taxon>eudicotyledons</taxon>
        <taxon>Gunneridae</taxon>
        <taxon>Pentapetalae</taxon>
        <taxon>rosids</taxon>
        <taxon>fabids</taxon>
        <taxon>Fagales</taxon>
        <taxon>Fagaceae</taxon>
        <taxon>Quercus</taxon>
    </lineage>
</organism>
<dbReference type="OMA" id="CHRANSF"/>
<dbReference type="Proteomes" id="UP000594261">
    <property type="component" value="Chromosome 3"/>
</dbReference>